<dbReference type="Proteomes" id="UP000253437">
    <property type="component" value="Unassembled WGS sequence"/>
</dbReference>
<accession>A0A8B3E5D5</accession>
<reference evidence="1 2" key="1">
    <citation type="submission" date="2018-08" db="EMBL/GenBank/DDBJ databases">
        <title>Vibrio harveyi strains pathogenic to white snook Centropomus viridis Lockington (1877) and potential probiotic bacteria.</title>
        <authorList>
            <person name="Soto-Rodriguez S."/>
            <person name="Gomez-Gil B."/>
            <person name="Lozano-Olvera R."/>
        </authorList>
    </citation>
    <scope>NUCLEOTIDE SEQUENCE [LARGE SCALE GENOMIC DNA]</scope>
    <source>
        <strain evidence="1 2">CAIM 1508</strain>
    </source>
</reference>
<comment type="caution">
    <text evidence="1">The sequence shown here is derived from an EMBL/GenBank/DDBJ whole genome shotgun (WGS) entry which is preliminary data.</text>
</comment>
<evidence type="ECO:0000313" key="1">
    <source>
        <dbReference type="EMBL" id="RIW03512.1"/>
    </source>
</evidence>
<protein>
    <submittedName>
        <fullName evidence="1">Uncharacterized protein</fullName>
    </submittedName>
</protein>
<gene>
    <name evidence="1" type="ORF">DS957_024375</name>
</gene>
<dbReference type="RefSeq" id="WP_114092947.1">
    <property type="nucleotide sequence ID" value="NZ_QOUW02000157.1"/>
</dbReference>
<organism evidence="1 2">
    <name type="scientific">Vibrio harveyi</name>
    <name type="common">Beneckea harveyi</name>
    <dbReference type="NCBI Taxonomy" id="669"/>
    <lineage>
        <taxon>Bacteria</taxon>
        <taxon>Pseudomonadati</taxon>
        <taxon>Pseudomonadota</taxon>
        <taxon>Gammaproteobacteria</taxon>
        <taxon>Vibrionales</taxon>
        <taxon>Vibrionaceae</taxon>
        <taxon>Vibrio</taxon>
    </lineage>
</organism>
<dbReference type="EMBL" id="QOUW02000157">
    <property type="protein sequence ID" value="RIW03512.1"/>
    <property type="molecule type" value="Genomic_DNA"/>
</dbReference>
<dbReference type="AlphaFoldDB" id="A0A8B3E5D5"/>
<sequence length="251" mass="29259">MGLLKRILGHSCENTHYQINRVQSHYVSIPCEAYCKTTDACLIHLYRDKHQRLADRFINRSTFYYSDNEDPNELVTLLDLAWRGLCPKAKVPAVRKAIYEKQQEVLESLQGMDSYILLVGSWLGVEVSNFRRNVQTKHQEMIEDRLLIFGEEAEAFPITEEYGSELYFYKYQLLLDITIRANELNVKNVVARCTFRWFDAILAGIFLGNMEREVIEEILDMHNYHQNVLNQIFELAGIGSLEQFLLNVKPA</sequence>
<proteinExistence type="predicted"/>
<evidence type="ECO:0000313" key="2">
    <source>
        <dbReference type="Proteomes" id="UP000253437"/>
    </source>
</evidence>
<name>A0A8B3E5D5_VIBHA</name>